<comment type="caution">
    <text evidence="1">The sequence shown here is derived from an EMBL/GenBank/DDBJ whole genome shotgun (WGS) entry which is preliminary data.</text>
</comment>
<name>A0A550J844_9BACT</name>
<dbReference type="OrthoDB" id="5398716at2"/>
<protein>
    <recommendedName>
        <fullName evidence="3">Helix-turn-helix domain-containing protein</fullName>
    </recommendedName>
</protein>
<organism evidence="1 2">
    <name type="scientific">Trichloromonas acetexigens</name>
    <dbReference type="NCBI Taxonomy" id="38815"/>
    <lineage>
        <taxon>Bacteria</taxon>
        <taxon>Pseudomonadati</taxon>
        <taxon>Thermodesulfobacteriota</taxon>
        <taxon>Desulfuromonadia</taxon>
        <taxon>Desulfuromonadales</taxon>
        <taxon>Trichloromonadaceae</taxon>
        <taxon>Trichloromonas</taxon>
    </lineage>
</organism>
<accession>A0A550J844</accession>
<evidence type="ECO:0000313" key="1">
    <source>
        <dbReference type="EMBL" id="TRO79303.1"/>
    </source>
</evidence>
<proteinExistence type="predicted"/>
<dbReference type="RefSeq" id="WP_092053765.1">
    <property type="nucleotide sequence ID" value="NZ_FOJJ01000003.1"/>
</dbReference>
<gene>
    <name evidence="1" type="ORF">FL622_13610</name>
</gene>
<sequence>MSVARENTPLIPIEEAARALHTTSISVYMHIKRKLIVGREVGERWFVDAESLTGFLARHGGKDPVPVHHACRGCGGSCG</sequence>
<dbReference type="EMBL" id="VJVV01000011">
    <property type="protein sequence ID" value="TRO79303.1"/>
    <property type="molecule type" value="Genomic_DNA"/>
</dbReference>
<keyword evidence="2" id="KW-1185">Reference proteome</keyword>
<reference evidence="1 2" key="1">
    <citation type="submission" date="2019-07" db="EMBL/GenBank/DDBJ databases">
        <title>Insights of Desulfuromonas acetexigens electromicrobiology.</title>
        <authorList>
            <person name="Katuri K."/>
            <person name="Sapireddy V."/>
            <person name="Shaw D.R."/>
            <person name="Saikaly P."/>
        </authorList>
    </citation>
    <scope>NUCLEOTIDE SEQUENCE [LARGE SCALE GENOMIC DNA]</scope>
    <source>
        <strain evidence="1 2">2873</strain>
    </source>
</reference>
<evidence type="ECO:0000313" key="2">
    <source>
        <dbReference type="Proteomes" id="UP000317155"/>
    </source>
</evidence>
<evidence type="ECO:0008006" key="3">
    <source>
        <dbReference type="Google" id="ProtNLM"/>
    </source>
</evidence>
<dbReference type="Proteomes" id="UP000317155">
    <property type="component" value="Unassembled WGS sequence"/>
</dbReference>
<dbReference type="AlphaFoldDB" id="A0A550J844"/>